<dbReference type="STRING" id="1873524.HSR6_0057"/>
<dbReference type="PANTHER" id="PTHR34236:SF1">
    <property type="entry name" value="DIMETHYL SULFOXIDE REDUCTASE TRANSCRIPTIONAL ACTIVATOR"/>
    <property type="match status" value="1"/>
</dbReference>
<protein>
    <submittedName>
        <fullName evidence="5">Bacterio-opsin activator HTH domain-containing protein</fullName>
    </submittedName>
</protein>
<proteinExistence type="predicted"/>
<evidence type="ECO:0000256" key="1">
    <source>
        <dbReference type="ARBA" id="ARBA00023015"/>
    </source>
</evidence>
<dbReference type="PATRIC" id="fig|1855411.3.peg.57"/>
<gene>
    <name evidence="5" type="ORF">HTSR_0057</name>
</gene>
<evidence type="ECO:0000313" key="5">
    <source>
        <dbReference type="EMBL" id="AOW79267.1"/>
    </source>
</evidence>
<dbReference type="EMBL" id="CP016070">
    <property type="protein sequence ID" value="AOW79267.1"/>
    <property type="molecule type" value="Genomic_DNA"/>
</dbReference>
<evidence type="ECO:0000313" key="6">
    <source>
        <dbReference type="Proteomes" id="UP000185608"/>
    </source>
</evidence>
<dbReference type="Gene3D" id="1.10.10.10">
    <property type="entry name" value="Winged helix-like DNA-binding domain superfamily/Winged helix DNA-binding domain"/>
    <property type="match status" value="1"/>
</dbReference>
<dbReference type="InterPro" id="IPR036388">
    <property type="entry name" value="WH-like_DNA-bd_sf"/>
</dbReference>
<keyword evidence="1" id="KW-0805">Transcription regulation</keyword>
<dbReference type="InterPro" id="IPR007050">
    <property type="entry name" value="HTH_bacterioopsin"/>
</dbReference>
<dbReference type="Pfam" id="PF24277">
    <property type="entry name" value="DmsR_N"/>
    <property type="match status" value="1"/>
</dbReference>
<dbReference type="Proteomes" id="UP000185608">
    <property type="component" value="Chromosome"/>
</dbReference>
<evidence type="ECO:0000259" key="3">
    <source>
        <dbReference type="Pfam" id="PF04967"/>
    </source>
</evidence>
<evidence type="ECO:0000259" key="4">
    <source>
        <dbReference type="Pfam" id="PF24277"/>
    </source>
</evidence>
<dbReference type="PANTHER" id="PTHR34236">
    <property type="entry name" value="DIMETHYL SULFOXIDE REDUCTASE TRANSCRIPTIONAL ACTIVATOR"/>
    <property type="match status" value="1"/>
</dbReference>
<dbReference type="GeneID" id="29828077"/>
<sequence length="208" mass="22953">MPTGIRAELAFESPDACRITQYLGDAGDAKSISWSVAPESGRITEEFAVEGDPDIEAATQVFSYGDRSVYRFQREQAECCPCGIVQDFDVPVRDVRTVDGTLHFAIYVEDMDELREVVIGVRNTFPDVRIVRIVRAQEAGEGDLVLVDRGELTDRQREVLETAHELGYFDHPKGANAGEVAEELGITTSTFTEHLAAAQSKLLNSILD</sequence>
<reference evidence="5 6" key="1">
    <citation type="submission" date="2016-06" db="EMBL/GenBank/DDBJ databases">
        <title>Discovery of anaerobic lithoheterotrophic haloarchaeon capable of sulfur respiration by hydrogen and formate.</title>
        <authorList>
            <person name="Sorokin D.Y."/>
            <person name="Kublanov I.V."/>
            <person name="Roman P."/>
            <person name="Sinninghe Damste J.S."/>
            <person name="Golyshin P.N."/>
            <person name="Rojo D."/>
            <person name="Ciordia S."/>
            <person name="Mena Md.C."/>
            <person name="Ferrer M."/>
            <person name="Smedile F."/>
            <person name="Messina E."/>
            <person name="La Cono V."/>
            <person name="Yakimov M.M."/>
        </authorList>
    </citation>
    <scope>NUCLEOTIDE SEQUENCE [LARGE SCALE GENOMIC DNA]</scope>
    <source>
        <strain evidence="5 6">HTSR1</strain>
    </source>
</reference>
<dbReference type="InterPro" id="IPR056433">
    <property type="entry name" value="DmsR-like_N"/>
</dbReference>
<dbReference type="KEGG" id="halh:HTSR_0057"/>
<feature type="domain" description="HTH bat-type" evidence="3">
    <location>
        <begin position="152"/>
        <end position="203"/>
    </location>
</feature>
<organism evidence="5 6">
    <name type="scientific">Halodesulfurarchaeum formicicum</name>
    <dbReference type="NCBI Taxonomy" id="1873524"/>
    <lineage>
        <taxon>Archaea</taxon>
        <taxon>Methanobacteriati</taxon>
        <taxon>Methanobacteriota</taxon>
        <taxon>Stenosarchaea group</taxon>
        <taxon>Halobacteria</taxon>
        <taxon>Halobacteriales</taxon>
        <taxon>Halobacteriaceae</taxon>
        <taxon>Halodesulfurarchaeum</taxon>
    </lineage>
</organism>
<dbReference type="AlphaFoldDB" id="A0A1D8S1N5"/>
<accession>A0A1D8S1N5</accession>
<dbReference type="Pfam" id="PF04967">
    <property type="entry name" value="HTH_10"/>
    <property type="match status" value="1"/>
</dbReference>
<dbReference type="RefSeq" id="WP_070364050.1">
    <property type="nucleotide sequence ID" value="NZ_CP016070.1"/>
</dbReference>
<name>A0A1D8S1N5_9EURY</name>
<evidence type="ECO:0000256" key="2">
    <source>
        <dbReference type="ARBA" id="ARBA00023163"/>
    </source>
</evidence>
<feature type="domain" description="DmsR-like N-terminal" evidence="4">
    <location>
        <begin position="1"/>
        <end position="135"/>
    </location>
</feature>
<keyword evidence="2" id="KW-0804">Transcription</keyword>